<name>A0AAN8S4L4_POLSC</name>
<dbReference type="EMBL" id="JAWJWE010000004">
    <property type="protein sequence ID" value="KAK6636354.1"/>
    <property type="molecule type" value="Genomic_DNA"/>
</dbReference>
<organism evidence="1 2">
    <name type="scientific">Polyplax serrata</name>
    <name type="common">Common mouse louse</name>
    <dbReference type="NCBI Taxonomy" id="468196"/>
    <lineage>
        <taxon>Eukaryota</taxon>
        <taxon>Metazoa</taxon>
        <taxon>Ecdysozoa</taxon>
        <taxon>Arthropoda</taxon>
        <taxon>Hexapoda</taxon>
        <taxon>Insecta</taxon>
        <taxon>Pterygota</taxon>
        <taxon>Neoptera</taxon>
        <taxon>Paraneoptera</taxon>
        <taxon>Psocodea</taxon>
        <taxon>Troctomorpha</taxon>
        <taxon>Phthiraptera</taxon>
        <taxon>Anoplura</taxon>
        <taxon>Polyplacidae</taxon>
        <taxon>Polyplax</taxon>
    </lineage>
</organism>
<gene>
    <name evidence="1" type="ORF">RUM43_010014</name>
</gene>
<dbReference type="AlphaFoldDB" id="A0AAN8S4L4"/>
<protein>
    <submittedName>
        <fullName evidence="1">Uncharacterized protein</fullName>
    </submittedName>
</protein>
<accession>A0AAN8S4L4</accession>
<evidence type="ECO:0000313" key="2">
    <source>
        <dbReference type="Proteomes" id="UP001372834"/>
    </source>
</evidence>
<evidence type="ECO:0000313" key="1">
    <source>
        <dbReference type="EMBL" id="KAK6636354.1"/>
    </source>
</evidence>
<dbReference type="Proteomes" id="UP001372834">
    <property type="component" value="Unassembled WGS sequence"/>
</dbReference>
<comment type="caution">
    <text evidence="1">The sequence shown here is derived from an EMBL/GenBank/DDBJ whole genome shotgun (WGS) entry which is preliminary data.</text>
</comment>
<proteinExistence type="predicted"/>
<reference evidence="1 2" key="1">
    <citation type="submission" date="2023-10" db="EMBL/GenBank/DDBJ databases">
        <title>Genomes of two closely related lineages of the louse Polyplax serrata with different host specificities.</title>
        <authorList>
            <person name="Martinu J."/>
            <person name="Tarabai H."/>
            <person name="Stefka J."/>
            <person name="Hypsa V."/>
        </authorList>
    </citation>
    <scope>NUCLEOTIDE SEQUENCE [LARGE SCALE GENOMIC DNA]</scope>
    <source>
        <strain evidence="1">HR10_N</strain>
    </source>
</reference>
<sequence length="106" mass="12770">MEMYLVFCRGMEAVNTEPSDRSNNPSREDMVNLYWVRLKKGQVKSSKTQPSPREETALFYLFSWRLKWIFSPRRMDSSPRRKTWNKLRGKMRSADTNFIVRRTQDD</sequence>